<keyword evidence="2" id="KW-1185">Reference proteome</keyword>
<sequence length="267" mass="29336">MTSRHPTSYQSLHAEIIGSVSRLDPCGASRLRSAVISRLNWMALGFVLTSLALDGDERQLTWIGKENEGGDYLFSIGNDRTSNQILQGGSIQNGRGGWPEMGRLLYKSGASAKTRMEDHQLGYIKVLLVASQRYPSTIFPLPSPGVARLTFALPSSTLLESTSLAMDFTYTYGASDVSHTKAKAGDTDRWAASLSPLLDVNKSTSMSHRELIKMDTTVLDIEMKKASVTRSELERRLSVRSLPTMPICSGQASGDPLPYKFLKWSWA</sequence>
<proteinExistence type="predicted"/>
<name>A0ACA9ME82_9GLOM</name>
<gene>
    <name evidence="1" type="ORF">ACOLOM_LOCUS6092</name>
</gene>
<comment type="caution">
    <text evidence="1">The sequence shown here is derived from an EMBL/GenBank/DDBJ whole genome shotgun (WGS) entry which is preliminary data.</text>
</comment>
<protein>
    <submittedName>
        <fullName evidence="1">63_t:CDS:1</fullName>
    </submittedName>
</protein>
<evidence type="ECO:0000313" key="1">
    <source>
        <dbReference type="EMBL" id="CAG8584527.1"/>
    </source>
</evidence>
<organism evidence="1 2">
    <name type="scientific">Acaulospora colombiana</name>
    <dbReference type="NCBI Taxonomy" id="27376"/>
    <lineage>
        <taxon>Eukaryota</taxon>
        <taxon>Fungi</taxon>
        <taxon>Fungi incertae sedis</taxon>
        <taxon>Mucoromycota</taxon>
        <taxon>Glomeromycotina</taxon>
        <taxon>Glomeromycetes</taxon>
        <taxon>Diversisporales</taxon>
        <taxon>Acaulosporaceae</taxon>
        <taxon>Acaulospora</taxon>
    </lineage>
</organism>
<reference evidence="1" key="1">
    <citation type="submission" date="2021-06" db="EMBL/GenBank/DDBJ databases">
        <authorList>
            <person name="Kallberg Y."/>
            <person name="Tangrot J."/>
            <person name="Rosling A."/>
        </authorList>
    </citation>
    <scope>NUCLEOTIDE SEQUENCE</scope>
    <source>
        <strain evidence="1">CL356</strain>
    </source>
</reference>
<dbReference type="Proteomes" id="UP000789525">
    <property type="component" value="Unassembled WGS sequence"/>
</dbReference>
<dbReference type="EMBL" id="CAJVPT010012038">
    <property type="protein sequence ID" value="CAG8584527.1"/>
    <property type="molecule type" value="Genomic_DNA"/>
</dbReference>
<accession>A0ACA9ME82</accession>
<evidence type="ECO:0000313" key="2">
    <source>
        <dbReference type="Proteomes" id="UP000789525"/>
    </source>
</evidence>